<feature type="transmembrane region" description="Helical" evidence="9">
    <location>
        <begin position="344"/>
        <end position="361"/>
    </location>
</feature>
<feature type="region of interest" description="Disordered" evidence="8">
    <location>
        <begin position="134"/>
        <end position="155"/>
    </location>
</feature>
<feature type="transmembrane region" description="Helical" evidence="9">
    <location>
        <begin position="648"/>
        <end position="674"/>
    </location>
</feature>
<evidence type="ECO:0000256" key="7">
    <source>
        <dbReference type="ARBA" id="ARBA00023136"/>
    </source>
</evidence>
<dbReference type="EMBL" id="KE747829">
    <property type="protein sequence ID" value="RMZ72267.1"/>
    <property type="molecule type" value="Genomic_DNA"/>
</dbReference>
<evidence type="ECO:0000313" key="12">
    <source>
        <dbReference type="Proteomes" id="UP000265663"/>
    </source>
</evidence>
<organism evidence="11 12">
    <name type="scientific">Pyrenophora seminiperda CCB06</name>
    <dbReference type="NCBI Taxonomy" id="1302712"/>
    <lineage>
        <taxon>Eukaryota</taxon>
        <taxon>Fungi</taxon>
        <taxon>Dikarya</taxon>
        <taxon>Ascomycota</taxon>
        <taxon>Pezizomycotina</taxon>
        <taxon>Dothideomycetes</taxon>
        <taxon>Pleosporomycetidae</taxon>
        <taxon>Pleosporales</taxon>
        <taxon>Pleosporineae</taxon>
        <taxon>Pleosporaceae</taxon>
        <taxon>Pyrenophora</taxon>
    </lineage>
</organism>
<keyword evidence="5 9" id="KW-1133">Transmembrane helix</keyword>
<dbReference type="Gene3D" id="1.20.1420.30">
    <property type="entry name" value="NCX, central ion-binding region"/>
    <property type="match status" value="2"/>
</dbReference>
<evidence type="ECO:0000256" key="8">
    <source>
        <dbReference type="SAM" id="MobiDB-lite"/>
    </source>
</evidence>
<protein>
    <submittedName>
        <fullName evidence="11">Ca2+:H+ antiporter</fullName>
    </submittedName>
</protein>
<evidence type="ECO:0000313" key="11">
    <source>
        <dbReference type="EMBL" id="RMZ72267.1"/>
    </source>
</evidence>
<feature type="domain" description="Sodium/calcium exchanger membrane region" evidence="10">
    <location>
        <begin position="367"/>
        <end position="547"/>
    </location>
</feature>
<dbReference type="GO" id="GO:0000329">
    <property type="term" value="C:fungal-type vacuole membrane"/>
    <property type="evidence" value="ECO:0007669"/>
    <property type="project" value="TreeGrafter"/>
</dbReference>
<dbReference type="PANTHER" id="PTHR31503:SF14">
    <property type="entry name" value="VACUOLAR CALCIUM ION TRANSPORTER"/>
    <property type="match status" value="1"/>
</dbReference>
<keyword evidence="7 9" id="KW-0472">Membrane</keyword>
<feature type="transmembrane region" description="Helical" evidence="9">
    <location>
        <begin position="708"/>
        <end position="728"/>
    </location>
</feature>
<comment type="similarity">
    <text evidence="2">Belongs to the Ca(2+):cation antiporter (CaCA) (TC 2.A.19) family.</text>
</comment>
<gene>
    <name evidence="11" type="ORF">GMOD_00007279</name>
</gene>
<sequence length="739" mass="80923">MSAHDPIPPVMSHILFRSAPSFRSVAQRSAVRQFQASYHQQSSSKMASGAAPIRTLLRQTTLRASAIAAQRTSHPASLQFSHQSYIQERSRSPSPPPPYQARNTSILAAPNQWTRFNTPYNTLSSVRTFTSSSCGKLASSTSQAPSPLSPESQEAVDEAIEQIQELYGTAKDEFEIASEESEKNTTYAPDDRAAAREELDRLLEYYKGVVEGRDRAVADEVKRRVGHRIRELENAVPRIRSSSKPCGVALSSVFVLHLPHQPQFLPSRNTPGIPSHPSFQLGQPAMPHNYTHNQHSESAPLLSHDHTFFPQHNIHPDGESGRTGFHASHFLTVAWRSGSTAAKYTNLLWPVVLVAIILHFVAPHMPIAVFVASYIGMIPVANLLGFAGQEFARKMPKVSGILIETAFGSIVEIVLFVVLIAKHDGGGGHDGSSEDGNLVPVIQAAILGSILTNLLLCLGLCFFVGGMRTLSQKFHASVSEVGSGLLLVAGFGLLIPSAYYSALKGSAVKTAHGRHEFTEEILKHNVLRISQITSILLIIAFGIFIWYNARSQHSLFDEVLEADEHADLDHHEDLAKPKFTFTECIIALVLSLALVTLLAYFLVERIEDIVEAGIPDQFLGLIMLPLVEKAAEHLTAIDEAWDGQINFALFHCIGPSIQTALFNAPLVVIVGWIIGKDMDLNFEIFMIVLLVLSIVVVGNFLRDGESNYLEGAMLIIVYVIVAVAAWYYPNPDVATSNGT</sequence>
<feature type="transmembrane region" description="Helical" evidence="9">
    <location>
        <begin position="367"/>
        <end position="388"/>
    </location>
</feature>
<feature type="transmembrane region" description="Helical" evidence="9">
    <location>
        <begin position="584"/>
        <end position="603"/>
    </location>
</feature>
<feature type="transmembrane region" description="Helical" evidence="9">
    <location>
        <begin position="441"/>
        <end position="464"/>
    </location>
</feature>
<feature type="transmembrane region" description="Helical" evidence="9">
    <location>
        <begin position="680"/>
        <end position="701"/>
    </location>
</feature>
<evidence type="ECO:0000256" key="9">
    <source>
        <dbReference type="SAM" id="Phobius"/>
    </source>
</evidence>
<feature type="compositionally biased region" description="Polar residues" evidence="8">
    <location>
        <begin position="70"/>
        <end position="87"/>
    </location>
</feature>
<evidence type="ECO:0000259" key="10">
    <source>
        <dbReference type="Pfam" id="PF01699"/>
    </source>
</evidence>
<proteinExistence type="inferred from homology"/>
<keyword evidence="12" id="KW-1185">Reference proteome</keyword>
<dbReference type="GO" id="GO:0006874">
    <property type="term" value="P:intracellular calcium ion homeostasis"/>
    <property type="evidence" value="ECO:0007669"/>
    <property type="project" value="TreeGrafter"/>
</dbReference>
<keyword evidence="4 9" id="KW-0812">Transmembrane</keyword>
<evidence type="ECO:0000256" key="6">
    <source>
        <dbReference type="ARBA" id="ARBA00023065"/>
    </source>
</evidence>
<keyword evidence="3" id="KW-0813">Transport</keyword>
<evidence type="ECO:0000256" key="1">
    <source>
        <dbReference type="ARBA" id="ARBA00004127"/>
    </source>
</evidence>
<comment type="subcellular location">
    <subcellularLocation>
        <location evidence="1">Endomembrane system</location>
        <topology evidence="1">Multi-pass membrane protein</topology>
    </subcellularLocation>
</comment>
<dbReference type="GO" id="GO:0015369">
    <property type="term" value="F:calcium:proton antiporter activity"/>
    <property type="evidence" value="ECO:0007669"/>
    <property type="project" value="TreeGrafter"/>
</dbReference>
<dbReference type="FunFam" id="1.20.1420.30:FF:000027">
    <property type="entry name" value="Vacuolar calcium ion transporter"/>
    <property type="match status" value="1"/>
</dbReference>
<evidence type="ECO:0000256" key="3">
    <source>
        <dbReference type="ARBA" id="ARBA00022448"/>
    </source>
</evidence>
<dbReference type="Pfam" id="PF01699">
    <property type="entry name" value="Na_Ca_ex"/>
    <property type="match status" value="2"/>
</dbReference>
<dbReference type="OrthoDB" id="1699231at2759"/>
<dbReference type="AlphaFoldDB" id="A0A3M7MCQ3"/>
<feature type="compositionally biased region" description="Polar residues" evidence="8">
    <location>
        <begin position="134"/>
        <end position="152"/>
    </location>
</feature>
<name>A0A3M7MCQ3_9PLEO</name>
<feature type="region of interest" description="Disordered" evidence="8">
    <location>
        <begin position="67"/>
        <end position="103"/>
    </location>
</feature>
<keyword evidence="6" id="KW-0406">Ion transport</keyword>
<evidence type="ECO:0000256" key="5">
    <source>
        <dbReference type="ARBA" id="ARBA00022989"/>
    </source>
</evidence>
<dbReference type="InterPro" id="IPR004713">
    <property type="entry name" value="CaH_exchang"/>
</dbReference>
<feature type="transmembrane region" description="Helical" evidence="9">
    <location>
        <begin position="529"/>
        <end position="547"/>
    </location>
</feature>
<dbReference type="InterPro" id="IPR044880">
    <property type="entry name" value="NCX_ion-bd_dom_sf"/>
</dbReference>
<accession>A0A3M7MCQ3</accession>
<dbReference type="GO" id="GO:0012505">
    <property type="term" value="C:endomembrane system"/>
    <property type="evidence" value="ECO:0007669"/>
    <property type="project" value="UniProtKB-SubCell"/>
</dbReference>
<feature type="domain" description="Sodium/calcium exchanger membrane region" evidence="10">
    <location>
        <begin position="585"/>
        <end position="726"/>
    </location>
</feature>
<evidence type="ECO:0000256" key="4">
    <source>
        <dbReference type="ARBA" id="ARBA00022692"/>
    </source>
</evidence>
<feature type="transmembrane region" description="Helical" evidence="9">
    <location>
        <begin position="400"/>
        <end position="421"/>
    </location>
</feature>
<feature type="transmembrane region" description="Helical" evidence="9">
    <location>
        <begin position="484"/>
        <end position="502"/>
    </location>
</feature>
<dbReference type="FunFam" id="1.20.1420.30:FF:000026">
    <property type="entry name" value="Vacuolar calcium ion transporter"/>
    <property type="match status" value="1"/>
</dbReference>
<dbReference type="Proteomes" id="UP000265663">
    <property type="component" value="Unassembled WGS sequence"/>
</dbReference>
<dbReference type="InterPro" id="IPR004837">
    <property type="entry name" value="NaCa_Exmemb"/>
</dbReference>
<dbReference type="PANTHER" id="PTHR31503">
    <property type="entry name" value="VACUOLAR CALCIUM ION TRANSPORTER"/>
    <property type="match status" value="1"/>
</dbReference>
<evidence type="ECO:0000256" key="2">
    <source>
        <dbReference type="ARBA" id="ARBA00008170"/>
    </source>
</evidence>
<reference evidence="11 12" key="1">
    <citation type="journal article" date="2014" name="PLoS ONE">
        <title>De novo Genome Assembly of the Fungal Plant Pathogen Pyrenophora semeniperda.</title>
        <authorList>
            <person name="Soliai M.M."/>
            <person name="Meyer S.E."/>
            <person name="Udall J.A."/>
            <person name="Elzinga D.E."/>
            <person name="Hermansen R.A."/>
            <person name="Bodily P.M."/>
            <person name="Hart A.A."/>
            <person name="Coleman C.E."/>
        </authorList>
    </citation>
    <scope>NUCLEOTIDE SEQUENCE [LARGE SCALE GENOMIC DNA]</scope>
    <source>
        <strain evidence="11 12">CCB06</strain>
        <tissue evidence="11">Mycelium</tissue>
    </source>
</reference>